<accession>A0ABT6RIP7</accession>
<comment type="caution">
    <text evidence="1">The sequence shown here is derived from an EMBL/GenBank/DDBJ whole genome shotgun (WGS) entry which is preliminary data.</text>
</comment>
<evidence type="ECO:0000313" key="1">
    <source>
        <dbReference type="EMBL" id="MDI3322451.1"/>
    </source>
</evidence>
<dbReference type="RefSeq" id="WP_282336571.1">
    <property type="nucleotide sequence ID" value="NZ_JASBRG010000007.1"/>
</dbReference>
<organism evidence="1 2">
    <name type="scientific">Pinibacter soli</name>
    <dbReference type="NCBI Taxonomy" id="3044211"/>
    <lineage>
        <taxon>Bacteria</taxon>
        <taxon>Pseudomonadati</taxon>
        <taxon>Bacteroidota</taxon>
        <taxon>Chitinophagia</taxon>
        <taxon>Chitinophagales</taxon>
        <taxon>Chitinophagaceae</taxon>
        <taxon>Pinibacter</taxon>
    </lineage>
</organism>
<gene>
    <name evidence="1" type="ORF">QJ048_21870</name>
</gene>
<evidence type="ECO:0000313" key="2">
    <source>
        <dbReference type="Proteomes" id="UP001226434"/>
    </source>
</evidence>
<dbReference type="EMBL" id="JASBRG010000007">
    <property type="protein sequence ID" value="MDI3322451.1"/>
    <property type="molecule type" value="Genomic_DNA"/>
</dbReference>
<sequence>MPTSKNNRRKFIKSVIVAGTTLGVGTPLLHHLTSEDTSLVPMLMPDGKLVMVKKSVIDQSTVAKKATEKEVFDWMNDAHKK</sequence>
<name>A0ABT6RIP7_9BACT</name>
<keyword evidence="2" id="KW-1185">Reference proteome</keyword>
<evidence type="ECO:0008006" key="3">
    <source>
        <dbReference type="Google" id="ProtNLM"/>
    </source>
</evidence>
<proteinExistence type="predicted"/>
<protein>
    <recommendedName>
        <fullName evidence="3">Twin-arginine translocation signal domain-containing protein</fullName>
    </recommendedName>
</protein>
<dbReference type="Proteomes" id="UP001226434">
    <property type="component" value="Unassembled WGS sequence"/>
</dbReference>
<reference evidence="1 2" key="1">
    <citation type="submission" date="2023-05" db="EMBL/GenBank/DDBJ databases">
        <title>Genome sequence of Pinibacter sp. MAH-24.</title>
        <authorList>
            <person name="Huq M.A."/>
        </authorList>
    </citation>
    <scope>NUCLEOTIDE SEQUENCE [LARGE SCALE GENOMIC DNA]</scope>
    <source>
        <strain evidence="1 2">MAH-24</strain>
    </source>
</reference>